<accession>A0AAU9N806</accession>
<dbReference type="EMBL" id="CAKMRJ010004127">
    <property type="protein sequence ID" value="CAH1434967.1"/>
    <property type="molecule type" value="Genomic_DNA"/>
</dbReference>
<evidence type="ECO:0000313" key="2">
    <source>
        <dbReference type="Proteomes" id="UP001157418"/>
    </source>
</evidence>
<gene>
    <name evidence="1" type="ORF">LVIROSA_LOCUS21440</name>
</gene>
<name>A0AAU9N806_9ASTR</name>
<organism evidence="1 2">
    <name type="scientific">Lactuca virosa</name>
    <dbReference type="NCBI Taxonomy" id="75947"/>
    <lineage>
        <taxon>Eukaryota</taxon>
        <taxon>Viridiplantae</taxon>
        <taxon>Streptophyta</taxon>
        <taxon>Embryophyta</taxon>
        <taxon>Tracheophyta</taxon>
        <taxon>Spermatophyta</taxon>
        <taxon>Magnoliopsida</taxon>
        <taxon>eudicotyledons</taxon>
        <taxon>Gunneridae</taxon>
        <taxon>Pentapetalae</taxon>
        <taxon>asterids</taxon>
        <taxon>campanulids</taxon>
        <taxon>Asterales</taxon>
        <taxon>Asteraceae</taxon>
        <taxon>Cichorioideae</taxon>
        <taxon>Cichorieae</taxon>
        <taxon>Lactucinae</taxon>
        <taxon>Lactuca</taxon>
    </lineage>
</organism>
<reference evidence="1 2" key="1">
    <citation type="submission" date="2022-01" db="EMBL/GenBank/DDBJ databases">
        <authorList>
            <person name="Xiong W."/>
            <person name="Schranz E."/>
        </authorList>
    </citation>
    <scope>NUCLEOTIDE SEQUENCE [LARGE SCALE GENOMIC DNA]</scope>
</reference>
<evidence type="ECO:0000313" key="1">
    <source>
        <dbReference type="EMBL" id="CAH1434967.1"/>
    </source>
</evidence>
<comment type="caution">
    <text evidence="1">The sequence shown here is derived from an EMBL/GenBank/DDBJ whole genome shotgun (WGS) entry which is preliminary data.</text>
</comment>
<dbReference type="AlphaFoldDB" id="A0AAU9N806"/>
<dbReference type="Proteomes" id="UP001157418">
    <property type="component" value="Unassembled WGS sequence"/>
</dbReference>
<sequence>MGPTCLESLDRLNEKKKCWAPPASSPSSKTAMPIFTSPITYNNRRINLQQHLPASQLGTTIIADGLYQFRQITFASTSLLQPDSQRNQPTISR</sequence>
<proteinExistence type="predicted"/>
<keyword evidence="2" id="KW-1185">Reference proteome</keyword>
<protein>
    <submittedName>
        <fullName evidence="1">Uncharacterized protein</fullName>
    </submittedName>
</protein>